<comment type="caution">
    <text evidence="1">The sequence shown here is derived from an EMBL/GenBank/DDBJ whole genome shotgun (WGS) entry which is preliminary data.</text>
</comment>
<evidence type="ECO:0000313" key="2">
    <source>
        <dbReference type="Proteomes" id="UP000465240"/>
    </source>
</evidence>
<accession>A0ABQ1CBH7</accession>
<organism evidence="1 2">
    <name type="scientific">Mycobacterium paragordonae</name>
    <dbReference type="NCBI Taxonomy" id="1389713"/>
    <lineage>
        <taxon>Bacteria</taxon>
        <taxon>Bacillati</taxon>
        <taxon>Actinomycetota</taxon>
        <taxon>Actinomycetes</taxon>
        <taxon>Mycobacteriales</taxon>
        <taxon>Mycobacteriaceae</taxon>
        <taxon>Mycobacterium</taxon>
    </lineage>
</organism>
<proteinExistence type="predicted"/>
<gene>
    <name evidence="1" type="ORF">MPRG_48280</name>
</gene>
<keyword evidence="2" id="KW-1185">Reference proteome</keyword>
<dbReference type="Proteomes" id="UP000465240">
    <property type="component" value="Unassembled WGS sequence"/>
</dbReference>
<reference evidence="1 2" key="1">
    <citation type="journal article" date="2019" name="Emerg. Microbes Infect.">
        <title>Comprehensive subspecies identification of 175 nontuberculous mycobacteria species based on 7547 genomic profiles.</title>
        <authorList>
            <person name="Matsumoto Y."/>
            <person name="Kinjo T."/>
            <person name="Motooka D."/>
            <person name="Nabeya D."/>
            <person name="Jung N."/>
            <person name="Uechi K."/>
            <person name="Horii T."/>
            <person name="Iida T."/>
            <person name="Fujita J."/>
            <person name="Nakamura S."/>
        </authorList>
    </citation>
    <scope>NUCLEOTIDE SEQUENCE [LARGE SCALE GENOMIC DNA]</scope>
    <source>
        <strain evidence="1 2">JCM 18565</strain>
    </source>
</reference>
<dbReference type="EMBL" id="BLKX01000001">
    <property type="protein sequence ID" value="GFG81552.1"/>
    <property type="molecule type" value="Genomic_DNA"/>
</dbReference>
<name>A0ABQ1CBH7_9MYCO</name>
<protein>
    <submittedName>
        <fullName evidence="1">Uncharacterized protein</fullName>
    </submittedName>
</protein>
<sequence length="76" mass="7868">MLSARAGTRIDSGVFVESAIGTVEGQDVRDVMHNPVGHGGGDDLVIENVFPVARGRQVAFPAPDTPTGTTHSGKPN</sequence>
<evidence type="ECO:0000313" key="1">
    <source>
        <dbReference type="EMBL" id="GFG81552.1"/>
    </source>
</evidence>